<protein>
    <submittedName>
        <fullName evidence="2">ThuA domain-containing protein</fullName>
    </submittedName>
</protein>
<evidence type="ECO:0000313" key="2">
    <source>
        <dbReference type="EMBL" id="NEE00163.1"/>
    </source>
</evidence>
<evidence type="ECO:0000313" key="3">
    <source>
        <dbReference type="Proteomes" id="UP000475214"/>
    </source>
</evidence>
<dbReference type="RefSeq" id="WP_163735465.1">
    <property type="nucleotide sequence ID" value="NZ_JAAGOA010000005.1"/>
</dbReference>
<dbReference type="Pfam" id="PF06283">
    <property type="entry name" value="ThuA"/>
    <property type="match status" value="1"/>
</dbReference>
<organism evidence="2 3">
    <name type="scientific">Phytoactinopolyspora halotolerans</name>
    <dbReference type="NCBI Taxonomy" id="1981512"/>
    <lineage>
        <taxon>Bacteria</taxon>
        <taxon>Bacillati</taxon>
        <taxon>Actinomycetota</taxon>
        <taxon>Actinomycetes</taxon>
        <taxon>Jiangellales</taxon>
        <taxon>Jiangellaceae</taxon>
        <taxon>Phytoactinopolyspora</taxon>
    </lineage>
</organism>
<dbReference type="InterPro" id="IPR029010">
    <property type="entry name" value="ThuA-like"/>
</dbReference>
<proteinExistence type="predicted"/>
<dbReference type="AlphaFoldDB" id="A0A6L9S596"/>
<dbReference type="InterPro" id="IPR029062">
    <property type="entry name" value="Class_I_gatase-like"/>
</dbReference>
<keyword evidence="3" id="KW-1185">Reference proteome</keyword>
<dbReference type="EMBL" id="JAAGOA010000005">
    <property type="protein sequence ID" value="NEE00163.1"/>
    <property type="molecule type" value="Genomic_DNA"/>
</dbReference>
<reference evidence="2 3" key="1">
    <citation type="submission" date="2020-02" db="EMBL/GenBank/DDBJ databases">
        <authorList>
            <person name="Li X.-J."/>
            <person name="Han X.-M."/>
        </authorList>
    </citation>
    <scope>NUCLEOTIDE SEQUENCE [LARGE SCALE GENOMIC DNA]</scope>
    <source>
        <strain evidence="2 3">CCTCC AB 2017055</strain>
    </source>
</reference>
<dbReference type="Gene3D" id="3.40.50.880">
    <property type="match status" value="1"/>
</dbReference>
<dbReference type="Proteomes" id="UP000475214">
    <property type="component" value="Unassembled WGS sequence"/>
</dbReference>
<dbReference type="SUPFAM" id="SSF52317">
    <property type="entry name" value="Class I glutamine amidotransferase-like"/>
    <property type="match status" value="1"/>
</dbReference>
<feature type="domain" description="ThuA-like" evidence="1">
    <location>
        <begin position="3"/>
        <end position="214"/>
    </location>
</feature>
<comment type="caution">
    <text evidence="2">The sequence shown here is derived from an EMBL/GenBank/DDBJ whole genome shotgun (WGS) entry which is preliminary data.</text>
</comment>
<accession>A0A6L9S596</accession>
<dbReference type="PANTHER" id="PTHR40469">
    <property type="entry name" value="SECRETED GLYCOSYL HYDROLASE"/>
    <property type="match status" value="1"/>
</dbReference>
<dbReference type="PANTHER" id="PTHR40469:SF2">
    <property type="entry name" value="GALACTOSE-BINDING DOMAIN-LIKE SUPERFAMILY PROTEIN"/>
    <property type="match status" value="1"/>
</dbReference>
<sequence>MTRLLVFSKTTGFRHDSIEPGVAALESLTSADGLAVDATEDASAFTAENLARYGSVVFLSSSGEVFDDRQRAALQAYVLGGGGYVGIHAASTTEYDWPFYGELAGARFDGHPEVQQATMTVHDHDHPATAHLDRTWVWTDEWYNVRDGPRLGAHTLLSVDESTYTGGTMGAEHPIAWCHHVGDGRCFYTALGHPAEAYTEPTFQAHLLGGIRWVLRSDAESGVPSPHVSRRP</sequence>
<evidence type="ECO:0000259" key="1">
    <source>
        <dbReference type="Pfam" id="PF06283"/>
    </source>
</evidence>
<gene>
    <name evidence="2" type="ORF">G1H10_08260</name>
</gene>
<name>A0A6L9S596_9ACTN</name>